<gene>
    <name evidence="2" type="ORF">DCCM_3002</name>
</gene>
<organism evidence="2 3">
    <name type="scientific">Desulfocucumis palustris</name>
    <dbReference type="NCBI Taxonomy" id="1898651"/>
    <lineage>
        <taxon>Bacteria</taxon>
        <taxon>Bacillati</taxon>
        <taxon>Bacillota</taxon>
        <taxon>Clostridia</taxon>
        <taxon>Eubacteriales</taxon>
        <taxon>Desulfocucumaceae</taxon>
        <taxon>Desulfocucumis</taxon>
    </lineage>
</organism>
<dbReference type="GO" id="GO:0016853">
    <property type="term" value="F:isomerase activity"/>
    <property type="evidence" value="ECO:0007669"/>
    <property type="project" value="UniProtKB-KW"/>
</dbReference>
<evidence type="ECO:0000313" key="2">
    <source>
        <dbReference type="EMBL" id="GBF33891.1"/>
    </source>
</evidence>
<protein>
    <submittedName>
        <fullName evidence="2">Dithiol-disulfide isomerase</fullName>
    </submittedName>
</protein>
<dbReference type="InterPro" id="IPR001853">
    <property type="entry name" value="DSBA-like_thioredoxin_dom"/>
</dbReference>
<dbReference type="GO" id="GO:0016491">
    <property type="term" value="F:oxidoreductase activity"/>
    <property type="evidence" value="ECO:0007669"/>
    <property type="project" value="InterPro"/>
</dbReference>
<dbReference type="EMBL" id="BFAV01000123">
    <property type="protein sequence ID" value="GBF33891.1"/>
    <property type="molecule type" value="Genomic_DNA"/>
</dbReference>
<dbReference type="PANTHER" id="PTHR13887">
    <property type="entry name" value="GLUTATHIONE S-TRANSFERASE KAPPA"/>
    <property type="match status" value="1"/>
</dbReference>
<proteinExistence type="predicted"/>
<name>A0A2L2XIY3_9FIRM</name>
<dbReference type="RefSeq" id="WP_231702726.1">
    <property type="nucleotide sequence ID" value="NZ_BFAV01000123.1"/>
</dbReference>
<evidence type="ECO:0000259" key="1">
    <source>
        <dbReference type="Pfam" id="PF01323"/>
    </source>
</evidence>
<keyword evidence="3" id="KW-1185">Reference proteome</keyword>
<feature type="domain" description="DSBA-like thioredoxin" evidence="1">
    <location>
        <begin position="4"/>
        <end position="161"/>
    </location>
</feature>
<evidence type="ECO:0000313" key="3">
    <source>
        <dbReference type="Proteomes" id="UP000239549"/>
    </source>
</evidence>
<accession>A0A2L2XIY3</accession>
<keyword evidence="2" id="KW-0413">Isomerase</keyword>
<sequence length="167" mass="18441">MEWIGYELHPETPPGGKSLRQLLPGFNPEKMSEGLNRAGAPYGISFNPIEVAANSRLALEACEFARDAGQFEKAHARLYQAYFQEGENIGEKSTLLRLLGEIGLDPHSLNSALDNHVYTSRLELAREKALEHGITAVPTFIINGSEKIVGAQQYDVFVRHLNAHLDG</sequence>
<dbReference type="Pfam" id="PF01323">
    <property type="entry name" value="DSBA"/>
    <property type="match status" value="1"/>
</dbReference>
<dbReference type="Proteomes" id="UP000239549">
    <property type="component" value="Unassembled WGS sequence"/>
</dbReference>
<dbReference type="PANTHER" id="PTHR13887:SF33">
    <property type="entry name" value="ISOMERASE"/>
    <property type="match status" value="1"/>
</dbReference>
<dbReference type="SUPFAM" id="SSF52833">
    <property type="entry name" value="Thioredoxin-like"/>
    <property type="match status" value="1"/>
</dbReference>
<comment type="caution">
    <text evidence="2">The sequence shown here is derived from an EMBL/GenBank/DDBJ whole genome shotgun (WGS) entry which is preliminary data.</text>
</comment>
<dbReference type="InterPro" id="IPR036249">
    <property type="entry name" value="Thioredoxin-like_sf"/>
</dbReference>
<reference evidence="3" key="1">
    <citation type="submission" date="2018-02" db="EMBL/GenBank/DDBJ databases">
        <title>Genome sequence of Desulfocucumis palustris strain NAW-5.</title>
        <authorList>
            <person name="Watanabe M."/>
            <person name="Kojima H."/>
            <person name="Fukui M."/>
        </authorList>
    </citation>
    <scope>NUCLEOTIDE SEQUENCE [LARGE SCALE GENOMIC DNA]</scope>
    <source>
        <strain evidence="3">NAW-5</strain>
    </source>
</reference>
<dbReference type="Gene3D" id="3.40.30.10">
    <property type="entry name" value="Glutaredoxin"/>
    <property type="match status" value="1"/>
</dbReference>
<dbReference type="AlphaFoldDB" id="A0A2L2XIY3"/>